<keyword evidence="1" id="KW-1133">Transmembrane helix</keyword>
<dbReference type="PANTHER" id="PTHR39430:SF1">
    <property type="entry name" value="PROTEASE"/>
    <property type="match status" value="1"/>
</dbReference>
<sequence length="316" mass="34640">MAEELTQIVTAEPERDSPSIFIGAHGIRAGWSALIFIAIFLALEFIAALPIFTFIHFRVEQGAPQPAHVALIQEMVQVCLVMLTTFIMSRIERRPVAVYGYAGKARLIRFLSGLLWGFAAISVLVAALWKSHLLAFDGTPLGGPLAWKYAMEWAVAFVFVGIFEESLLRGYLQYTLTRGLGFWWGALILSTTFGAIHGSNPGESPVGLFAAAAIGLVFCLSLWYTGSLWWAIGFHAAWDWGETYFYGTSDSGMVAAGHLFSEHPTGPLLWTGGATGPEGSLLVVPLILVIALLMWLWWGRRTVSPFRKQVPSATES</sequence>
<dbReference type="AlphaFoldDB" id="A0A7G8BLB9"/>
<feature type="transmembrane region" description="Helical" evidence="1">
    <location>
        <begin position="33"/>
        <end position="55"/>
    </location>
</feature>
<dbReference type="EMBL" id="CP060394">
    <property type="protein sequence ID" value="QNI33339.1"/>
    <property type="molecule type" value="Genomic_DNA"/>
</dbReference>
<dbReference type="GO" id="GO:0080120">
    <property type="term" value="P:CAAX-box protein maturation"/>
    <property type="evidence" value="ECO:0007669"/>
    <property type="project" value="UniProtKB-ARBA"/>
</dbReference>
<dbReference type="KEGG" id="adin:H7849_05095"/>
<feature type="domain" description="CAAX prenyl protease 2/Lysostaphin resistance protein A-like" evidence="2">
    <location>
        <begin position="148"/>
        <end position="240"/>
    </location>
</feature>
<feature type="transmembrane region" description="Helical" evidence="1">
    <location>
        <begin position="208"/>
        <end position="232"/>
    </location>
</feature>
<proteinExistence type="predicted"/>
<dbReference type="RefSeq" id="WP_186744688.1">
    <property type="nucleotide sequence ID" value="NZ_CP060394.1"/>
</dbReference>
<protein>
    <submittedName>
        <fullName evidence="3">CPBP family intramembrane metalloprotease</fullName>
    </submittedName>
</protein>
<keyword evidence="1" id="KW-0472">Membrane</keyword>
<dbReference type="GO" id="GO:0008237">
    <property type="term" value="F:metallopeptidase activity"/>
    <property type="evidence" value="ECO:0007669"/>
    <property type="project" value="UniProtKB-KW"/>
</dbReference>
<keyword evidence="4" id="KW-1185">Reference proteome</keyword>
<dbReference type="InterPro" id="IPR003675">
    <property type="entry name" value="Rce1/LyrA-like_dom"/>
</dbReference>
<name>A0A7G8BLB9_9BACT</name>
<evidence type="ECO:0000313" key="3">
    <source>
        <dbReference type="EMBL" id="QNI33339.1"/>
    </source>
</evidence>
<keyword evidence="3" id="KW-0378">Hydrolase</keyword>
<keyword evidence="3" id="KW-0482">Metalloprotease</keyword>
<feature type="transmembrane region" description="Helical" evidence="1">
    <location>
        <begin position="180"/>
        <end position="196"/>
    </location>
</feature>
<evidence type="ECO:0000259" key="2">
    <source>
        <dbReference type="Pfam" id="PF02517"/>
    </source>
</evidence>
<keyword evidence="1" id="KW-0812">Transmembrane</keyword>
<feature type="transmembrane region" description="Helical" evidence="1">
    <location>
        <begin position="67"/>
        <end position="87"/>
    </location>
</feature>
<dbReference type="PANTHER" id="PTHR39430">
    <property type="entry name" value="MEMBRANE-ASSOCIATED PROTEASE-RELATED"/>
    <property type="match status" value="1"/>
</dbReference>
<feature type="transmembrane region" description="Helical" evidence="1">
    <location>
        <begin position="149"/>
        <end position="168"/>
    </location>
</feature>
<gene>
    <name evidence="3" type="ORF">H7849_05095</name>
</gene>
<evidence type="ECO:0000313" key="4">
    <source>
        <dbReference type="Proteomes" id="UP000515312"/>
    </source>
</evidence>
<dbReference type="Pfam" id="PF02517">
    <property type="entry name" value="Rce1-like"/>
    <property type="match status" value="1"/>
</dbReference>
<dbReference type="GO" id="GO:0004175">
    <property type="term" value="F:endopeptidase activity"/>
    <property type="evidence" value="ECO:0007669"/>
    <property type="project" value="UniProtKB-ARBA"/>
</dbReference>
<feature type="transmembrane region" description="Helical" evidence="1">
    <location>
        <begin position="281"/>
        <end position="298"/>
    </location>
</feature>
<feature type="transmembrane region" description="Helical" evidence="1">
    <location>
        <begin position="244"/>
        <end position="261"/>
    </location>
</feature>
<dbReference type="GO" id="GO:0006508">
    <property type="term" value="P:proteolysis"/>
    <property type="evidence" value="ECO:0007669"/>
    <property type="project" value="UniProtKB-KW"/>
</dbReference>
<reference evidence="3 4" key="1">
    <citation type="submission" date="2020-08" db="EMBL/GenBank/DDBJ databases">
        <title>Edaphobacter telluris sp. nov. and Acidobacterium dinghuensis sp. nov., two acidobacteria isolated from forest soil.</title>
        <authorList>
            <person name="Fu J."/>
            <person name="Qiu L."/>
        </authorList>
    </citation>
    <scope>NUCLEOTIDE SEQUENCE [LARGE SCALE GENOMIC DNA]</scope>
    <source>
        <strain evidence="3">4Y35</strain>
    </source>
</reference>
<organism evidence="3 4">
    <name type="scientific">Alloacidobacterium dinghuense</name>
    <dbReference type="NCBI Taxonomy" id="2763107"/>
    <lineage>
        <taxon>Bacteria</taxon>
        <taxon>Pseudomonadati</taxon>
        <taxon>Acidobacteriota</taxon>
        <taxon>Terriglobia</taxon>
        <taxon>Terriglobales</taxon>
        <taxon>Acidobacteriaceae</taxon>
        <taxon>Alloacidobacterium</taxon>
    </lineage>
</organism>
<keyword evidence="3" id="KW-0645">Protease</keyword>
<accession>A0A7G8BLB9</accession>
<evidence type="ECO:0000256" key="1">
    <source>
        <dbReference type="SAM" id="Phobius"/>
    </source>
</evidence>
<feature type="transmembrane region" description="Helical" evidence="1">
    <location>
        <begin position="107"/>
        <end position="129"/>
    </location>
</feature>
<dbReference type="Proteomes" id="UP000515312">
    <property type="component" value="Chromosome"/>
</dbReference>